<name>A0A6C0L034_9ZZZZ</name>
<dbReference type="AlphaFoldDB" id="A0A6C0L034"/>
<protein>
    <submittedName>
        <fullName evidence="1">Uncharacterized protein</fullName>
    </submittedName>
</protein>
<proteinExistence type="predicted"/>
<dbReference type="PANTHER" id="PTHR37948">
    <property type="entry name" value="ZGC:113208"/>
    <property type="match status" value="1"/>
</dbReference>
<organism evidence="1">
    <name type="scientific">viral metagenome</name>
    <dbReference type="NCBI Taxonomy" id="1070528"/>
    <lineage>
        <taxon>unclassified sequences</taxon>
        <taxon>metagenomes</taxon>
        <taxon>organismal metagenomes</taxon>
    </lineage>
</organism>
<dbReference type="EMBL" id="MN741018">
    <property type="protein sequence ID" value="QHU22776.1"/>
    <property type="molecule type" value="Genomic_DNA"/>
</dbReference>
<evidence type="ECO:0000313" key="1">
    <source>
        <dbReference type="EMBL" id="QHU22776.1"/>
    </source>
</evidence>
<sequence>MPKFKDYPEFTPNLTPKQIFSFGSFIDQGGYWRNIYSDVLHHYLSNQHKEFKFLKDVPEHLLINPEKNYKKYNKYSVKCGSSLQDWESKGWIHKQDPYGWVQWYCRFYNGRRTEDDKRQIKRWLNLAGPKGRFRNSLINKIKDKKAKFNDESISPVIRQTLQHWGYRLTQTDFNRNRL</sequence>
<dbReference type="PANTHER" id="PTHR37948:SF1">
    <property type="entry name" value="BLL5189 PROTEIN"/>
    <property type="match status" value="1"/>
</dbReference>
<reference evidence="1" key="1">
    <citation type="journal article" date="2020" name="Nature">
        <title>Giant virus diversity and host interactions through global metagenomics.</title>
        <authorList>
            <person name="Schulz F."/>
            <person name="Roux S."/>
            <person name="Paez-Espino D."/>
            <person name="Jungbluth S."/>
            <person name="Walsh D.A."/>
            <person name="Denef V.J."/>
            <person name="McMahon K.D."/>
            <person name="Konstantinidis K.T."/>
            <person name="Eloe-Fadrosh E.A."/>
            <person name="Kyrpides N.C."/>
            <person name="Woyke T."/>
        </authorList>
    </citation>
    <scope>NUCLEOTIDE SEQUENCE</scope>
    <source>
        <strain evidence="1">GVMAG-S-ERX555907-63</strain>
    </source>
</reference>
<accession>A0A6C0L034</accession>